<feature type="region of interest" description="Disordered" evidence="4">
    <location>
        <begin position="348"/>
        <end position="385"/>
    </location>
</feature>
<dbReference type="SUPFAM" id="SSF56281">
    <property type="entry name" value="Metallo-hydrolase/oxidoreductase"/>
    <property type="match status" value="1"/>
</dbReference>
<keyword evidence="2" id="KW-0378">Hydrolase</keyword>
<reference evidence="6" key="1">
    <citation type="submission" date="2015-02" db="EMBL/GenBank/DDBJ databases">
        <authorList>
            <person name="Gon?alves P."/>
        </authorList>
    </citation>
    <scope>NUCLEOTIDE SEQUENCE [LARGE SCALE GENOMIC DNA]</scope>
</reference>
<dbReference type="OrthoDB" id="5561659at2759"/>
<accession>A0A0D6EMR9</accession>
<dbReference type="PANTHER" id="PTHR23240">
    <property type="entry name" value="DNA CROSS-LINK REPAIR PROTEIN PSO2/SNM1-RELATED"/>
    <property type="match status" value="1"/>
</dbReference>
<dbReference type="GO" id="GO:0036297">
    <property type="term" value="P:interstrand cross-link repair"/>
    <property type="evidence" value="ECO:0007669"/>
    <property type="project" value="TreeGrafter"/>
</dbReference>
<evidence type="ECO:0000256" key="4">
    <source>
        <dbReference type="SAM" id="MobiDB-lite"/>
    </source>
</evidence>
<evidence type="ECO:0000313" key="5">
    <source>
        <dbReference type="EMBL" id="CEQ40925.1"/>
    </source>
</evidence>
<keyword evidence="3" id="KW-0269">Exonuclease</keyword>
<evidence type="ECO:0000256" key="2">
    <source>
        <dbReference type="ARBA" id="ARBA00022801"/>
    </source>
</evidence>
<feature type="compositionally biased region" description="Pro residues" evidence="4">
    <location>
        <begin position="829"/>
        <end position="840"/>
    </location>
</feature>
<sequence>MSTHHGFRTSLSTCLESPGGSYYLPLLVDAVKEFPFIRVDAFDGDPAVKNPFTGKAPHFYLLTHAHTDHITGLNSPHFAGRIYATPVTKYLIENTMEAADRVLCEEFGERVKPRKKFANLKKWRKSAGGVHNTGKTGMDNIKEIQLDTPTVIDGPDGVVTVTAIDANHCPGSCMSVSFPSPSPHPPSYSCIFRRFLIEGVVECTHRAVLITGDIRAEPWWTASLAHNPLLSKYVVWNPPSDKGKERAVDAGLSARPAFALDCVYLDTSGVMLDEELVTKDEAIEWVVDLMAQYPPDTRFFINAWTWGYEELLKSVYRAFGEQIHLDWYKHRIYTSSPVKSHDPLLAALGSQDPVHHSPPSTTGPSPSLRAPPADPAASTSVLPPLPPPKPLRFHACERRWKCDHVWADGIGCYEWDEKYLDGRHGGEGRKKLLRPGSGEYLKEDGSVGSYKKGGDGEGLVVYVNPSEMPRWRWEAYRRAVERKLMEWKERQQGGVAFFLPRVSLKGRSSQLRHHQIVPLARHSTLPELQRFVALFRPQTLYPLTIAEDRQHPARDYCSLPTLFSSHLAPRGISRLRAESNAYRKMLVASKARPRSHAFNASAAAQDIDEEAGQWLAEPEWEREMRKKGLNIEGGKEVVEEVIEWVKKLEKGMGDKRRKVAQDEEEEEEETKEDSFRAPSSALPFGRKLSCGNSSLVQPTPDFFPTLCRSSISSTSSALLPSPFPDGPAPPRPSTSGPVRSSFLSASKDRPLRKCVTFAASPSPRTVASSSETIPEPRAAGLHGGPPPLPPRPSHLRLLAGASFFAPFATTSPRAASPAASTTTTSSSAAPPPSPSPPPPRILARPSREGQERRQKIAASIKRSLKGRIGPNRTIVPLSEGELAELKLRLTGGGASVKGREDAVQRDTNLVLKKNQMPDPWSPSSFRTVSASTSPCA</sequence>
<evidence type="ECO:0000256" key="1">
    <source>
        <dbReference type="ARBA" id="ARBA00022722"/>
    </source>
</evidence>
<dbReference type="GO" id="GO:0035312">
    <property type="term" value="F:5'-3' DNA exonuclease activity"/>
    <property type="evidence" value="ECO:0007669"/>
    <property type="project" value="TreeGrafter"/>
</dbReference>
<name>A0A0D6EMR9_SPOSA</name>
<protein>
    <submittedName>
        <fullName evidence="5">SPOSA6832_02579-mRNA-1:cds</fullName>
    </submittedName>
</protein>
<feature type="compositionally biased region" description="Low complexity" evidence="4">
    <location>
        <begin position="811"/>
        <end position="828"/>
    </location>
</feature>
<feature type="compositionally biased region" description="Low complexity" evidence="4">
    <location>
        <begin position="357"/>
        <end position="367"/>
    </location>
</feature>
<dbReference type="GO" id="GO:0003684">
    <property type="term" value="F:damaged DNA binding"/>
    <property type="evidence" value="ECO:0007669"/>
    <property type="project" value="TreeGrafter"/>
</dbReference>
<feature type="compositionally biased region" description="Basic and acidic residues" evidence="4">
    <location>
        <begin position="845"/>
        <end position="854"/>
    </location>
</feature>
<feature type="compositionally biased region" description="Polar residues" evidence="4">
    <location>
        <begin position="762"/>
        <end position="772"/>
    </location>
</feature>
<evidence type="ECO:0000256" key="3">
    <source>
        <dbReference type="ARBA" id="ARBA00022839"/>
    </source>
</evidence>
<dbReference type="GO" id="GO:0000723">
    <property type="term" value="P:telomere maintenance"/>
    <property type="evidence" value="ECO:0007669"/>
    <property type="project" value="TreeGrafter"/>
</dbReference>
<keyword evidence="1" id="KW-0540">Nuclease</keyword>
<feature type="region of interest" description="Disordered" evidence="4">
    <location>
        <begin position="811"/>
        <end position="874"/>
    </location>
</feature>
<feature type="compositionally biased region" description="Acidic residues" evidence="4">
    <location>
        <begin position="662"/>
        <end position="671"/>
    </location>
</feature>
<gene>
    <name evidence="5" type="primary">SPOSA6832_02579</name>
</gene>
<dbReference type="InterPro" id="IPR036866">
    <property type="entry name" value="RibonucZ/Hydroxyglut_hydro"/>
</dbReference>
<feature type="region of interest" description="Disordered" evidence="4">
    <location>
        <begin position="909"/>
        <end position="936"/>
    </location>
</feature>
<evidence type="ECO:0000313" key="6">
    <source>
        <dbReference type="Proteomes" id="UP000243876"/>
    </source>
</evidence>
<keyword evidence="6" id="KW-1185">Reference proteome</keyword>
<dbReference type="EMBL" id="CENE01000010">
    <property type="protein sequence ID" value="CEQ40925.1"/>
    <property type="molecule type" value="Genomic_DNA"/>
</dbReference>
<dbReference type="Proteomes" id="UP000243876">
    <property type="component" value="Unassembled WGS sequence"/>
</dbReference>
<dbReference type="PANTHER" id="PTHR23240:SF8">
    <property type="entry name" value="PROTEIN ARTEMIS"/>
    <property type="match status" value="1"/>
</dbReference>
<feature type="region of interest" description="Disordered" evidence="4">
    <location>
        <begin position="652"/>
        <end position="680"/>
    </location>
</feature>
<feature type="compositionally biased region" description="Pro residues" evidence="4">
    <location>
        <begin position="721"/>
        <end position="732"/>
    </location>
</feature>
<feature type="region of interest" description="Disordered" evidence="4">
    <location>
        <begin position="713"/>
        <end position="795"/>
    </location>
</feature>
<dbReference type="GO" id="GO:0006303">
    <property type="term" value="P:double-strand break repair via nonhomologous end joining"/>
    <property type="evidence" value="ECO:0007669"/>
    <property type="project" value="TreeGrafter"/>
</dbReference>
<dbReference type="Gene3D" id="3.60.15.10">
    <property type="entry name" value="Ribonuclease Z/Hydroxyacylglutathione hydrolase-like"/>
    <property type="match status" value="1"/>
</dbReference>
<feature type="compositionally biased region" description="Polar residues" evidence="4">
    <location>
        <begin position="733"/>
        <end position="744"/>
    </location>
</feature>
<proteinExistence type="predicted"/>
<organism evidence="5 6">
    <name type="scientific">Sporidiobolus salmonicolor</name>
    <name type="common">Yeast-like fungus</name>
    <name type="synonym">Sporobolomyces salmonicolor</name>
    <dbReference type="NCBI Taxonomy" id="5005"/>
    <lineage>
        <taxon>Eukaryota</taxon>
        <taxon>Fungi</taxon>
        <taxon>Dikarya</taxon>
        <taxon>Basidiomycota</taxon>
        <taxon>Pucciniomycotina</taxon>
        <taxon>Microbotryomycetes</taxon>
        <taxon>Sporidiobolales</taxon>
        <taxon>Sporidiobolaceae</taxon>
        <taxon>Sporobolomyces</taxon>
    </lineage>
</organism>
<feature type="compositionally biased region" description="Polar residues" evidence="4">
    <location>
        <begin position="921"/>
        <end position="936"/>
    </location>
</feature>
<dbReference type="AlphaFoldDB" id="A0A0D6EMR9"/>